<keyword evidence="7" id="KW-0812">Transmembrane</keyword>
<dbReference type="Gene3D" id="3.30.565.10">
    <property type="entry name" value="Histidine kinase-like ATPase, C-terminal domain"/>
    <property type="match status" value="1"/>
</dbReference>
<dbReference type="AlphaFoldDB" id="A0A6J6BG11"/>
<protein>
    <recommendedName>
        <fullName evidence="2">histidine kinase</fullName>
        <ecNumber evidence="2">2.7.13.3</ecNumber>
    </recommendedName>
</protein>
<dbReference type="InterPro" id="IPR005467">
    <property type="entry name" value="His_kinase_dom"/>
</dbReference>
<evidence type="ECO:0000256" key="5">
    <source>
        <dbReference type="ARBA" id="ARBA00022777"/>
    </source>
</evidence>
<evidence type="ECO:0000256" key="2">
    <source>
        <dbReference type="ARBA" id="ARBA00012438"/>
    </source>
</evidence>
<keyword evidence="4" id="KW-0808">Transferase</keyword>
<feature type="domain" description="Histidine kinase" evidence="8">
    <location>
        <begin position="254"/>
        <end position="477"/>
    </location>
</feature>
<keyword evidence="6" id="KW-0175">Coiled coil</keyword>
<dbReference type="EC" id="2.7.13.3" evidence="2"/>
<keyword evidence="7" id="KW-0472">Membrane</keyword>
<feature type="transmembrane region" description="Helical" evidence="7">
    <location>
        <begin position="185"/>
        <end position="203"/>
    </location>
</feature>
<evidence type="ECO:0000259" key="8">
    <source>
        <dbReference type="PROSITE" id="PS50109"/>
    </source>
</evidence>
<dbReference type="Gene3D" id="1.10.287.130">
    <property type="match status" value="1"/>
</dbReference>
<proteinExistence type="predicted"/>
<keyword evidence="7" id="KW-1133">Transmembrane helix</keyword>
<dbReference type="SUPFAM" id="SSF47384">
    <property type="entry name" value="Homodimeric domain of signal transducing histidine kinase"/>
    <property type="match status" value="1"/>
</dbReference>
<dbReference type="InterPro" id="IPR004358">
    <property type="entry name" value="Sig_transdc_His_kin-like_C"/>
</dbReference>
<dbReference type="PRINTS" id="PR00344">
    <property type="entry name" value="BCTRLSENSOR"/>
</dbReference>
<keyword evidence="5" id="KW-0418">Kinase</keyword>
<dbReference type="InterPro" id="IPR003594">
    <property type="entry name" value="HATPase_dom"/>
</dbReference>
<dbReference type="CDD" id="cd00082">
    <property type="entry name" value="HisKA"/>
    <property type="match status" value="1"/>
</dbReference>
<reference evidence="9" key="1">
    <citation type="submission" date="2020-05" db="EMBL/GenBank/DDBJ databases">
        <authorList>
            <person name="Chiriac C."/>
            <person name="Salcher M."/>
            <person name="Ghai R."/>
            <person name="Kavagutti S V."/>
        </authorList>
    </citation>
    <scope>NUCLEOTIDE SEQUENCE</scope>
</reference>
<dbReference type="Pfam" id="PF00512">
    <property type="entry name" value="HisKA"/>
    <property type="match status" value="1"/>
</dbReference>
<evidence type="ECO:0000256" key="7">
    <source>
        <dbReference type="SAM" id="Phobius"/>
    </source>
</evidence>
<gene>
    <name evidence="9" type="ORF">UFOPK1440_00237</name>
</gene>
<evidence type="ECO:0000256" key="3">
    <source>
        <dbReference type="ARBA" id="ARBA00022553"/>
    </source>
</evidence>
<organism evidence="9">
    <name type="scientific">freshwater metagenome</name>
    <dbReference type="NCBI Taxonomy" id="449393"/>
    <lineage>
        <taxon>unclassified sequences</taxon>
        <taxon>metagenomes</taxon>
        <taxon>ecological metagenomes</taxon>
    </lineage>
</organism>
<evidence type="ECO:0000256" key="6">
    <source>
        <dbReference type="SAM" id="Coils"/>
    </source>
</evidence>
<keyword evidence="3" id="KW-0597">Phosphoprotein</keyword>
<dbReference type="PANTHER" id="PTHR43547:SF2">
    <property type="entry name" value="HYBRID SIGNAL TRANSDUCTION HISTIDINE KINASE C"/>
    <property type="match status" value="1"/>
</dbReference>
<sequence length="571" mass="63441">MRHRSFPRFHVTKIQYFIFAIACCSILALGFFSFTQSNSTIEKAKVLSDVETPAASIIFTQRETLVYATRLAQWSNGGTSRRSVQIARNILAQRLAVIDTSGRSMGERAQAPYWTALNAADKIVASAPPGVLPEATHSEINGEISPIIDEILAQSRALVVSYQRTVDREMVNNAKRVAEQDRRNLFLFFIFIITGTLFLLLNARTNFKNYRIASEKIEEEQLQLDKTLADLKAAEQAVIELQDINETKNAFISTVNHELRTPLTSIIGYIDLVRELREENPSADLSQYLEILDRNAQILLHVVESILSISKIDSNKGHKATEKVEINQIIDNAMFIMAPAIEKSSQKITFKADEELFVEGDPGQLNQVFINLLGNANKFSPRGSLIEVSLNSTTLKGGYEFARIVVQDLGIGIPKEDIENLATRFFRAKNTDSGQYPGTGLGLAIVQEILDLHRGKLTIESTLGEGTKITVLIPLYLSDYEKLIRERSSDVIERAIHALEDASPATAHSVTHTIGGAIGLYGFEEAAQELLKYSKTLDSGGADLEGFEIEKNRLVTLLKRAAEEMGNKTHE</sequence>
<evidence type="ECO:0000256" key="4">
    <source>
        <dbReference type="ARBA" id="ARBA00022679"/>
    </source>
</evidence>
<dbReference type="InterPro" id="IPR036890">
    <property type="entry name" value="HATPase_C_sf"/>
</dbReference>
<dbReference type="FunFam" id="3.30.565.10:FF:000006">
    <property type="entry name" value="Sensor histidine kinase WalK"/>
    <property type="match status" value="1"/>
</dbReference>
<comment type="catalytic activity">
    <reaction evidence="1">
        <text>ATP + protein L-histidine = ADP + protein N-phospho-L-histidine.</text>
        <dbReference type="EC" id="2.7.13.3"/>
    </reaction>
</comment>
<evidence type="ECO:0000256" key="1">
    <source>
        <dbReference type="ARBA" id="ARBA00000085"/>
    </source>
</evidence>
<dbReference type="EMBL" id="CAEZSP010000006">
    <property type="protein sequence ID" value="CAB4537353.1"/>
    <property type="molecule type" value="Genomic_DNA"/>
</dbReference>
<dbReference type="InterPro" id="IPR036097">
    <property type="entry name" value="HisK_dim/P_sf"/>
</dbReference>
<dbReference type="PROSITE" id="PS50109">
    <property type="entry name" value="HIS_KIN"/>
    <property type="match status" value="1"/>
</dbReference>
<feature type="coiled-coil region" evidence="6">
    <location>
        <begin position="210"/>
        <end position="244"/>
    </location>
</feature>
<name>A0A6J6BG11_9ZZZZ</name>
<dbReference type="Pfam" id="PF02518">
    <property type="entry name" value="HATPase_c"/>
    <property type="match status" value="1"/>
</dbReference>
<dbReference type="InterPro" id="IPR003661">
    <property type="entry name" value="HisK_dim/P_dom"/>
</dbReference>
<dbReference type="SUPFAM" id="SSF55874">
    <property type="entry name" value="ATPase domain of HSP90 chaperone/DNA topoisomerase II/histidine kinase"/>
    <property type="match status" value="1"/>
</dbReference>
<accession>A0A6J6BG11</accession>
<feature type="transmembrane region" description="Helical" evidence="7">
    <location>
        <begin position="14"/>
        <end position="35"/>
    </location>
</feature>
<dbReference type="SMART" id="SM00387">
    <property type="entry name" value="HATPase_c"/>
    <property type="match status" value="1"/>
</dbReference>
<dbReference type="SMART" id="SM00388">
    <property type="entry name" value="HisKA"/>
    <property type="match status" value="1"/>
</dbReference>
<dbReference type="PANTHER" id="PTHR43547">
    <property type="entry name" value="TWO-COMPONENT HISTIDINE KINASE"/>
    <property type="match status" value="1"/>
</dbReference>
<evidence type="ECO:0000313" key="9">
    <source>
        <dbReference type="EMBL" id="CAB4537353.1"/>
    </source>
</evidence>
<dbReference type="GO" id="GO:0000155">
    <property type="term" value="F:phosphorelay sensor kinase activity"/>
    <property type="evidence" value="ECO:0007669"/>
    <property type="project" value="InterPro"/>
</dbReference>